<keyword evidence="1" id="KW-0614">Plasmid</keyword>
<sequence length="85" mass="9341">MTIRIEATTLQAIKARAARGHREWVFWNDRGGRGFAARFSGEAVKAAMLATGTRRKFFTVAADGNVAGWRWSAGIRMLRNAAIGC</sequence>
<dbReference type="EMBL" id="CP032326">
    <property type="protein sequence ID" value="QCO00243.1"/>
    <property type="molecule type" value="Genomic_DNA"/>
</dbReference>
<evidence type="ECO:0000313" key="1">
    <source>
        <dbReference type="EMBL" id="QCO00243.1"/>
    </source>
</evidence>
<dbReference type="Proteomes" id="UP000298595">
    <property type="component" value="Plasmid p5"/>
</dbReference>
<dbReference type="AlphaFoldDB" id="A0A4D8PQK9"/>
<dbReference type="KEGG" id="aare:D3093_33945"/>
<proteinExistence type="predicted"/>
<geneLocation type="plasmid" evidence="1 2">
    <name>p5</name>
</geneLocation>
<name>A0A4D8PQK9_9PROT</name>
<reference evidence="1 2" key="1">
    <citation type="submission" date="2018-09" db="EMBL/GenBank/DDBJ databases">
        <title>Whole genome based analysis of evolution and adaptive divergence in Indian and Brazilian strains of Azospirillum brasilense.</title>
        <authorList>
            <person name="Singh C."/>
            <person name="Tripathi A.K."/>
        </authorList>
    </citation>
    <scope>NUCLEOTIDE SEQUENCE [LARGE SCALE GENOMIC DNA]</scope>
    <source>
        <strain evidence="1 2">MTCC4035</strain>
        <plasmid evidence="1 2">p5</plasmid>
    </source>
</reference>
<evidence type="ECO:0000313" key="2">
    <source>
        <dbReference type="Proteomes" id="UP000298595"/>
    </source>
</evidence>
<accession>A0A4D8PQK9</accession>
<protein>
    <submittedName>
        <fullName evidence="1">Uncharacterized protein</fullName>
    </submittedName>
</protein>
<organism evidence="1 2">
    <name type="scientific">Azospirillum argentinense</name>
    <dbReference type="NCBI Taxonomy" id="2970906"/>
    <lineage>
        <taxon>Bacteria</taxon>
        <taxon>Pseudomonadati</taxon>
        <taxon>Pseudomonadota</taxon>
        <taxon>Alphaproteobacteria</taxon>
        <taxon>Rhodospirillales</taxon>
        <taxon>Azospirillaceae</taxon>
        <taxon>Azospirillum</taxon>
    </lineage>
</organism>
<gene>
    <name evidence="1" type="ORF">D3093_33945</name>
</gene>
<dbReference type="RefSeq" id="WP_137118953.1">
    <property type="nucleotide sequence ID" value="NZ_CP032326.1"/>
</dbReference>